<reference evidence="2" key="2">
    <citation type="journal article" date="2024" name="Plant">
        <title>Genomic evolution and insights into agronomic trait innovations of Sesamum species.</title>
        <authorList>
            <person name="Miao H."/>
            <person name="Wang L."/>
            <person name="Qu L."/>
            <person name="Liu H."/>
            <person name="Sun Y."/>
            <person name="Le M."/>
            <person name="Wang Q."/>
            <person name="Wei S."/>
            <person name="Zheng Y."/>
            <person name="Lin W."/>
            <person name="Duan Y."/>
            <person name="Cao H."/>
            <person name="Xiong S."/>
            <person name="Wang X."/>
            <person name="Wei L."/>
            <person name="Li C."/>
            <person name="Ma Q."/>
            <person name="Ju M."/>
            <person name="Zhao R."/>
            <person name="Li G."/>
            <person name="Mu C."/>
            <person name="Tian Q."/>
            <person name="Mei H."/>
            <person name="Zhang T."/>
            <person name="Gao T."/>
            <person name="Zhang H."/>
        </authorList>
    </citation>
    <scope>NUCLEOTIDE SEQUENCE</scope>
    <source>
        <strain evidence="2">3651</strain>
    </source>
</reference>
<dbReference type="AlphaFoldDB" id="A0AAE1YB72"/>
<organism evidence="2 3">
    <name type="scientific">Sesamum alatum</name>
    <dbReference type="NCBI Taxonomy" id="300844"/>
    <lineage>
        <taxon>Eukaryota</taxon>
        <taxon>Viridiplantae</taxon>
        <taxon>Streptophyta</taxon>
        <taxon>Embryophyta</taxon>
        <taxon>Tracheophyta</taxon>
        <taxon>Spermatophyta</taxon>
        <taxon>Magnoliopsida</taxon>
        <taxon>eudicotyledons</taxon>
        <taxon>Gunneridae</taxon>
        <taxon>Pentapetalae</taxon>
        <taxon>asterids</taxon>
        <taxon>lamiids</taxon>
        <taxon>Lamiales</taxon>
        <taxon>Pedaliaceae</taxon>
        <taxon>Sesamum</taxon>
    </lineage>
</organism>
<dbReference type="EMBL" id="JACGWO010000005">
    <property type="protein sequence ID" value="KAK4426907.1"/>
    <property type="molecule type" value="Genomic_DNA"/>
</dbReference>
<evidence type="ECO:0000313" key="2">
    <source>
        <dbReference type="EMBL" id="KAK4426907.1"/>
    </source>
</evidence>
<keyword evidence="3" id="KW-1185">Reference proteome</keyword>
<dbReference type="Proteomes" id="UP001293254">
    <property type="component" value="Unassembled WGS sequence"/>
</dbReference>
<evidence type="ECO:0000313" key="3">
    <source>
        <dbReference type="Proteomes" id="UP001293254"/>
    </source>
</evidence>
<proteinExistence type="predicted"/>
<reference evidence="2" key="1">
    <citation type="submission" date="2020-06" db="EMBL/GenBank/DDBJ databases">
        <authorList>
            <person name="Li T."/>
            <person name="Hu X."/>
            <person name="Zhang T."/>
            <person name="Song X."/>
            <person name="Zhang H."/>
            <person name="Dai N."/>
            <person name="Sheng W."/>
            <person name="Hou X."/>
            <person name="Wei L."/>
        </authorList>
    </citation>
    <scope>NUCLEOTIDE SEQUENCE</scope>
    <source>
        <strain evidence="2">3651</strain>
        <tissue evidence="2">Leaf</tissue>
    </source>
</reference>
<accession>A0AAE1YB72</accession>
<feature type="region of interest" description="Disordered" evidence="1">
    <location>
        <begin position="75"/>
        <end position="97"/>
    </location>
</feature>
<name>A0AAE1YB72_9LAMI</name>
<comment type="caution">
    <text evidence="2">The sequence shown here is derived from an EMBL/GenBank/DDBJ whole genome shotgun (WGS) entry which is preliminary data.</text>
</comment>
<protein>
    <submittedName>
        <fullName evidence="2">Uncharacterized protein</fullName>
    </submittedName>
</protein>
<sequence>MMMYKNLLRANLSEGKPRRALARTKASSPGLRGISYLQLLQRKTPHGVPSWSLEVGEGELQPTFSGSPSPVLCTPVIYPSPGGSGGPSPLPSMVPSQLGHLHHQLPTVGTKAKEDVFMRFPNTEERRPTWSPRDLVV</sequence>
<evidence type="ECO:0000256" key="1">
    <source>
        <dbReference type="SAM" id="MobiDB-lite"/>
    </source>
</evidence>
<gene>
    <name evidence="2" type="ORF">Salat_1459500</name>
</gene>